<keyword evidence="1" id="KW-0808">Transferase</keyword>
<keyword evidence="2" id="KW-0548">Nucleotidyltransferase</keyword>
<dbReference type="RefSeq" id="WP_284062250.1">
    <property type="nucleotide sequence ID" value="NZ_CP126158.1"/>
</dbReference>
<evidence type="ECO:0000259" key="5">
    <source>
        <dbReference type="Pfam" id="PF26305"/>
    </source>
</evidence>
<evidence type="ECO:0000256" key="4">
    <source>
        <dbReference type="ARBA" id="ARBA00023118"/>
    </source>
</evidence>
<dbReference type="GeneID" id="81208424"/>
<reference evidence="6 7" key="1">
    <citation type="journal article" date="2019" name="Int. J. Syst. Evol. Microbiol.">
        <title>The Global Catalogue of Microorganisms (GCM) 10K type strain sequencing project: providing services to taxonomists for standard genome sequencing and annotation.</title>
        <authorList>
            <consortium name="The Broad Institute Genomics Platform"/>
            <consortium name="The Broad Institute Genome Sequencing Center for Infectious Disease"/>
            <person name="Wu L."/>
            <person name="Ma J."/>
        </authorList>
    </citation>
    <scope>NUCLEOTIDE SEQUENCE [LARGE SCALE GENOMIC DNA]</scope>
    <source>
        <strain evidence="6 7">SYNS20</strain>
    </source>
</reference>
<keyword evidence="3" id="KW-0547">Nucleotide-binding</keyword>
<dbReference type="EMBL" id="JBHSWX010000012">
    <property type="protein sequence ID" value="MFC6785393.1"/>
    <property type="molecule type" value="Genomic_DNA"/>
</dbReference>
<sequence>MTISAQKLERWTNYETAAINGAKETHQHIRANLDKDTSRLNNRSDARFDTLLQGSYANTTLVRGSGDVDILVRLTNPYKGDLSKLDSRKANHYERTADYFQASYSLEDFQSDVLAELEEIYGSNAVTRGNKAIEIDQSKCQLTTDADVVPCQEYRRYTNYQGEQHDPEMFYRGIRFFPANGGDTIINFPERHIEKGTELNDAANGNYKETIRLFKNARNALVEEGRIKKDDVPSYFIECLLSNVPSSKFHSSDLLDRFGSIIIYLQSEEVDFTTFSAQHGLEPLFGRFDETKWDRRSANQYIDALGWLYHNG</sequence>
<dbReference type="Pfam" id="PF26305">
    <property type="entry name" value="CD_NTase_C"/>
    <property type="match status" value="1"/>
</dbReference>
<evidence type="ECO:0000256" key="3">
    <source>
        <dbReference type="ARBA" id="ARBA00022741"/>
    </source>
</evidence>
<evidence type="ECO:0000256" key="2">
    <source>
        <dbReference type="ARBA" id="ARBA00022695"/>
    </source>
</evidence>
<dbReference type="Gene3D" id="3.30.460.10">
    <property type="entry name" value="Beta Polymerase, domain 2"/>
    <property type="match status" value="1"/>
</dbReference>
<keyword evidence="4" id="KW-0051">Antiviral defense</keyword>
<feature type="domain" description="cGAS/DncV-like nucleotidyltransferase C-terminal helical" evidence="5">
    <location>
        <begin position="195"/>
        <end position="305"/>
    </location>
</feature>
<dbReference type="InterPro" id="IPR043519">
    <property type="entry name" value="NT_sf"/>
</dbReference>
<dbReference type="AlphaFoldDB" id="A0ABD5TBP0"/>
<keyword evidence="7" id="KW-1185">Reference proteome</keyword>
<organism evidence="6 7">
    <name type="scientific">Halobaculum halobium</name>
    <dbReference type="NCBI Taxonomy" id="3032281"/>
    <lineage>
        <taxon>Archaea</taxon>
        <taxon>Methanobacteriati</taxon>
        <taxon>Methanobacteriota</taxon>
        <taxon>Stenosarchaea group</taxon>
        <taxon>Halobacteria</taxon>
        <taxon>Halobacteriales</taxon>
        <taxon>Haloferacaceae</taxon>
        <taxon>Halobaculum</taxon>
    </lineage>
</organism>
<evidence type="ECO:0000313" key="6">
    <source>
        <dbReference type="EMBL" id="MFC6785393.1"/>
    </source>
</evidence>
<evidence type="ECO:0000256" key="1">
    <source>
        <dbReference type="ARBA" id="ARBA00022679"/>
    </source>
</evidence>
<dbReference type="InterPro" id="IPR058909">
    <property type="entry name" value="CD_NTase_C"/>
</dbReference>
<comment type="caution">
    <text evidence="6">The sequence shown here is derived from an EMBL/GenBank/DDBJ whole genome shotgun (WGS) entry which is preliminary data.</text>
</comment>
<dbReference type="SUPFAM" id="SSF81301">
    <property type="entry name" value="Nucleotidyltransferase"/>
    <property type="match status" value="1"/>
</dbReference>
<gene>
    <name evidence="6" type="ORF">ACFQFD_05220</name>
</gene>
<evidence type="ECO:0000313" key="7">
    <source>
        <dbReference type="Proteomes" id="UP001596443"/>
    </source>
</evidence>
<proteinExistence type="predicted"/>
<accession>A0ABD5TBP0</accession>
<name>A0ABD5TBP0_9EURY</name>
<protein>
    <submittedName>
        <fullName evidence="6">Nucleotidyltransferase</fullName>
    </submittedName>
</protein>
<dbReference type="Proteomes" id="UP001596443">
    <property type="component" value="Unassembled WGS sequence"/>
</dbReference>